<reference evidence="1 2" key="1">
    <citation type="submission" date="2017-02" db="EMBL/GenBank/DDBJ databases">
        <title>Bacillus pseudomycoides isolate FSL K6-0042.</title>
        <authorList>
            <person name="Kovac J."/>
        </authorList>
    </citation>
    <scope>NUCLEOTIDE SEQUENCE [LARGE SCALE GENOMIC DNA]</scope>
    <source>
        <strain evidence="1 2">FSL K6-0042</strain>
    </source>
</reference>
<name>A0A1Y3MPE2_9BACI</name>
<dbReference type="EMBL" id="MWPX01000008">
    <property type="protein sequence ID" value="OUM49033.1"/>
    <property type="molecule type" value="Genomic_DNA"/>
</dbReference>
<comment type="caution">
    <text evidence="1">The sequence shown here is derived from an EMBL/GenBank/DDBJ whole genome shotgun (WGS) entry which is preliminary data.</text>
</comment>
<sequence length="99" mass="11484">MKTTGDVHSPSPVVFTWHGVGKGTDRFYAWADALSTLKRKVFNLFFNLYLYILINKVKILHISCIVCYCKKVRIKRHSKGGDNRPSPLKEEKYNDKKHS</sequence>
<accession>A0A1Y3MPE2</accession>
<proteinExistence type="predicted"/>
<dbReference type="AlphaFoldDB" id="A0A1Y3MPE2"/>
<organism evidence="1 2">
    <name type="scientific">Bacillus pseudomycoides</name>
    <dbReference type="NCBI Taxonomy" id="64104"/>
    <lineage>
        <taxon>Bacteria</taxon>
        <taxon>Bacillati</taxon>
        <taxon>Bacillota</taxon>
        <taxon>Bacilli</taxon>
        <taxon>Bacillales</taxon>
        <taxon>Bacillaceae</taxon>
        <taxon>Bacillus</taxon>
        <taxon>Bacillus cereus group</taxon>
    </lineage>
</organism>
<evidence type="ECO:0000313" key="1">
    <source>
        <dbReference type="EMBL" id="OUM49033.1"/>
    </source>
</evidence>
<protein>
    <submittedName>
        <fullName evidence="1">Uncharacterized protein</fullName>
    </submittedName>
</protein>
<gene>
    <name evidence="1" type="ORF">BW425_09475</name>
</gene>
<dbReference type="Proteomes" id="UP000195321">
    <property type="component" value="Unassembled WGS sequence"/>
</dbReference>
<evidence type="ECO:0000313" key="2">
    <source>
        <dbReference type="Proteomes" id="UP000195321"/>
    </source>
</evidence>